<keyword evidence="2" id="KW-0564">Palmitate</keyword>
<accession>A0A194QJL8</accession>
<reference evidence="3 4" key="1">
    <citation type="journal article" date="2015" name="Nat. Commun.">
        <title>Outbred genome sequencing and CRISPR/Cas9 gene editing in butterflies.</title>
        <authorList>
            <person name="Li X."/>
            <person name="Fan D."/>
            <person name="Zhang W."/>
            <person name="Liu G."/>
            <person name="Zhang L."/>
            <person name="Zhao L."/>
            <person name="Fang X."/>
            <person name="Chen L."/>
            <person name="Dong Y."/>
            <person name="Chen Y."/>
            <person name="Ding Y."/>
            <person name="Zhao R."/>
            <person name="Feng M."/>
            <person name="Zhu Y."/>
            <person name="Feng Y."/>
            <person name="Jiang X."/>
            <person name="Zhu D."/>
            <person name="Xiang H."/>
            <person name="Feng X."/>
            <person name="Li S."/>
            <person name="Wang J."/>
            <person name="Zhang G."/>
            <person name="Kronforst M.R."/>
            <person name="Wang W."/>
        </authorList>
    </citation>
    <scope>NUCLEOTIDE SEQUENCE [LARGE SCALE GENOMIC DNA]</scope>
    <source>
        <strain evidence="3">Ya'a_city_454_Px</strain>
        <tissue evidence="3">Whole body</tissue>
    </source>
</reference>
<dbReference type="Proteomes" id="UP000053268">
    <property type="component" value="Unassembled WGS sequence"/>
</dbReference>
<name>A0A194QJL8_PAPXU</name>
<keyword evidence="2" id="KW-0449">Lipoprotein</keyword>
<dbReference type="PANTHER" id="PTHR23248:SF9">
    <property type="entry name" value="PHOSPHOLIPID SCRAMBLASE"/>
    <property type="match status" value="1"/>
</dbReference>
<evidence type="ECO:0000313" key="4">
    <source>
        <dbReference type="Proteomes" id="UP000053268"/>
    </source>
</evidence>
<evidence type="ECO:0000256" key="1">
    <source>
        <dbReference type="ARBA" id="ARBA00005350"/>
    </source>
</evidence>
<gene>
    <name evidence="3" type="ORF">RR46_02195</name>
</gene>
<evidence type="ECO:0000313" key="3">
    <source>
        <dbReference type="EMBL" id="KPJ05579.1"/>
    </source>
</evidence>
<dbReference type="EMBL" id="KQ458671">
    <property type="protein sequence ID" value="KPJ05579.1"/>
    <property type="molecule type" value="Genomic_DNA"/>
</dbReference>
<dbReference type="InterPro" id="IPR005552">
    <property type="entry name" value="Scramblase"/>
</dbReference>
<evidence type="ECO:0000256" key="2">
    <source>
        <dbReference type="RuleBase" id="RU363116"/>
    </source>
</evidence>
<comment type="function">
    <text evidence="2">May mediate accelerated ATP-independent bidirectional transbilayer migration of phospholipids upon binding calcium ions that results in a loss of phospholipid asymmetry in the plasma membrane.</text>
</comment>
<keyword evidence="4" id="KW-1185">Reference proteome</keyword>
<comment type="similarity">
    <text evidence="1 2">Belongs to the phospholipid scramblase family.</text>
</comment>
<sequence length="201" mass="22855">MRDNENVKEQWMPCPLEEREYPGLTYIYALDKIIITNKLDTLHEVIGLNGNCYTIYNNQNQKIFLAVQETPERKYIIKIFNKYGNEVIQVKKHGGFCVNRVLVFAPPGNFVGSVEKLLTCLNAFRVKNHTGEVFLQVKPRHRCCSKFDILSNNSTIGLMTKNEDCTKSENQSISATFPVEMEIGHKAVLIGACFLIGFSSN</sequence>
<dbReference type="GO" id="GO:0017128">
    <property type="term" value="F:phospholipid scramblase activity"/>
    <property type="evidence" value="ECO:0007669"/>
    <property type="project" value="InterPro"/>
</dbReference>
<keyword evidence="2" id="KW-0106">Calcium</keyword>
<dbReference type="GO" id="GO:0005886">
    <property type="term" value="C:plasma membrane"/>
    <property type="evidence" value="ECO:0007669"/>
    <property type="project" value="TreeGrafter"/>
</dbReference>
<dbReference type="AlphaFoldDB" id="A0A194QJL8"/>
<dbReference type="Pfam" id="PF03803">
    <property type="entry name" value="Scramblase"/>
    <property type="match status" value="1"/>
</dbReference>
<organism evidence="3 4">
    <name type="scientific">Papilio xuthus</name>
    <name type="common">Asian swallowtail butterfly</name>
    <dbReference type="NCBI Taxonomy" id="66420"/>
    <lineage>
        <taxon>Eukaryota</taxon>
        <taxon>Metazoa</taxon>
        <taxon>Ecdysozoa</taxon>
        <taxon>Arthropoda</taxon>
        <taxon>Hexapoda</taxon>
        <taxon>Insecta</taxon>
        <taxon>Pterygota</taxon>
        <taxon>Neoptera</taxon>
        <taxon>Endopterygota</taxon>
        <taxon>Lepidoptera</taxon>
        <taxon>Glossata</taxon>
        <taxon>Ditrysia</taxon>
        <taxon>Papilionoidea</taxon>
        <taxon>Papilionidae</taxon>
        <taxon>Papilioninae</taxon>
        <taxon>Papilio</taxon>
    </lineage>
</organism>
<protein>
    <recommendedName>
        <fullName evidence="2">Phospholipid scramblase</fullName>
    </recommendedName>
</protein>
<comment type="cofactor">
    <cofactor evidence="2">
        <name>Ca(2+)</name>
        <dbReference type="ChEBI" id="CHEBI:29108"/>
    </cofactor>
</comment>
<proteinExistence type="inferred from homology"/>
<dbReference type="PANTHER" id="PTHR23248">
    <property type="entry name" value="PHOSPHOLIPID SCRAMBLASE-RELATED"/>
    <property type="match status" value="1"/>
</dbReference>